<sequence length="81" mass="8915">MKTSIVITTNRSVAEWGEVLGDTTVAAAMLDRLLHRSVVIKLDGDSYRLRDQPRPHPKPAHRHHTNPTDATVGAAHGWGVQ</sequence>
<feature type="region of interest" description="Disordered" evidence="1">
    <location>
        <begin position="45"/>
        <end position="81"/>
    </location>
</feature>
<name>R7Y2S7_9ACTN</name>
<dbReference type="EMBL" id="AQPW01000067">
    <property type="protein sequence ID" value="EON30341.1"/>
    <property type="molecule type" value="Genomic_DNA"/>
</dbReference>
<evidence type="ECO:0000313" key="3">
    <source>
        <dbReference type="EMBL" id="EON30341.1"/>
    </source>
</evidence>
<evidence type="ECO:0000313" key="4">
    <source>
        <dbReference type="Proteomes" id="UP000013569"/>
    </source>
</evidence>
<dbReference type="Pfam" id="PF01695">
    <property type="entry name" value="IstB_IS21"/>
    <property type="match status" value="1"/>
</dbReference>
<dbReference type="PATRIC" id="fig|1316928.3.peg.4670"/>
<organism evidence="3 4">
    <name type="scientific">Gordonia terrae C-6</name>
    <dbReference type="NCBI Taxonomy" id="1316928"/>
    <lineage>
        <taxon>Bacteria</taxon>
        <taxon>Bacillati</taxon>
        <taxon>Actinomycetota</taxon>
        <taxon>Actinomycetes</taxon>
        <taxon>Mycobacteriales</taxon>
        <taxon>Gordoniaceae</taxon>
        <taxon>Gordonia</taxon>
    </lineage>
</organism>
<protein>
    <submittedName>
        <fullName evidence="3">Putative transposase orfB for insertion sequence element</fullName>
    </submittedName>
</protein>
<accession>R7Y2S7</accession>
<dbReference type="GO" id="GO:0005524">
    <property type="term" value="F:ATP binding"/>
    <property type="evidence" value="ECO:0007669"/>
    <property type="project" value="InterPro"/>
</dbReference>
<feature type="compositionally biased region" description="Basic and acidic residues" evidence="1">
    <location>
        <begin position="45"/>
        <end position="54"/>
    </location>
</feature>
<feature type="compositionally biased region" description="Basic residues" evidence="1">
    <location>
        <begin position="55"/>
        <end position="65"/>
    </location>
</feature>
<dbReference type="InterPro" id="IPR002611">
    <property type="entry name" value="IstB_ATP-bd"/>
</dbReference>
<gene>
    <name evidence="3" type="ORF">GTC6_23092</name>
</gene>
<evidence type="ECO:0000259" key="2">
    <source>
        <dbReference type="Pfam" id="PF01695"/>
    </source>
</evidence>
<dbReference type="AlphaFoldDB" id="R7Y2S7"/>
<reference evidence="3 4" key="1">
    <citation type="journal article" date="2013" name="Genome Announc.">
        <title>Draft Genome Sequence of a Benzothiophene-Desulfurizing Bacterium, Gordona terrae Strain C-6.</title>
        <authorList>
            <person name="Wang W."/>
            <person name="Ma T."/>
            <person name="Ren Y."/>
            <person name="Li G."/>
        </authorList>
    </citation>
    <scope>NUCLEOTIDE SEQUENCE [LARGE SCALE GENOMIC DNA]</scope>
    <source>
        <strain evidence="3 4">C-6</strain>
    </source>
</reference>
<dbReference type="Proteomes" id="UP000013569">
    <property type="component" value="Unassembled WGS sequence"/>
</dbReference>
<feature type="domain" description="IstB-like ATP-binding" evidence="2">
    <location>
        <begin position="2"/>
        <end position="52"/>
    </location>
</feature>
<evidence type="ECO:0000256" key="1">
    <source>
        <dbReference type="SAM" id="MobiDB-lite"/>
    </source>
</evidence>
<proteinExistence type="predicted"/>
<dbReference type="Gene3D" id="3.40.50.300">
    <property type="entry name" value="P-loop containing nucleotide triphosphate hydrolases"/>
    <property type="match status" value="1"/>
</dbReference>
<comment type="caution">
    <text evidence="3">The sequence shown here is derived from an EMBL/GenBank/DDBJ whole genome shotgun (WGS) entry which is preliminary data.</text>
</comment>
<dbReference type="InterPro" id="IPR027417">
    <property type="entry name" value="P-loop_NTPase"/>
</dbReference>